<evidence type="ECO:0000256" key="1">
    <source>
        <dbReference type="ARBA" id="ARBA00010759"/>
    </source>
</evidence>
<protein>
    <recommendedName>
        <fullName evidence="2">Peptide deformylase</fullName>
        <shortName evidence="2">PDF</shortName>
        <ecNumber evidence="2">3.5.1.88</ecNumber>
    </recommendedName>
    <alternativeName>
        <fullName evidence="2">Polypeptide deformylase</fullName>
    </alternativeName>
</protein>
<dbReference type="InterPro" id="IPR036821">
    <property type="entry name" value="Peptide_deformylase_sf"/>
</dbReference>
<dbReference type="PANTHER" id="PTHR10458:SF22">
    <property type="entry name" value="PEPTIDE DEFORMYLASE"/>
    <property type="match status" value="1"/>
</dbReference>
<keyword evidence="2" id="KW-0408">Iron</keyword>
<dbReference type="SUPFAM" id="SSF56420">
    <property type="entry name" value="Peptide deformylase"/>
    <property type="match status" value="1"/>
</dbReference>
<dbReference type="RefSeq" id="WP_342823721.1">
    <property type="nucleotide sequence ID" value="NZ_CP046146.1"/>
</dbReference>
<comment type="function">
    <text evidence="2">Removes the formyl group from the N-terminal Met of newly synthesized proteins. Requires at least a dipeptide for an efficient rate of reaction. N-terminal L-methionine is a prerequisite for activity but the enzyme has broad specificity at other positions.</text>
</comment>
<dbReference type="InterPro" id="IPR023635">
    <property type="entry name" value="Peptide_deformylase"/>
</dbReference>
<feature type="binding site" evidence="2">
    <location>
        <position position="132"/>
    </location>
    <ligand>
        <name>Fe cation</name>
        <dbReference type="ChEBI" id="CHEBI:24875"/>
    </ligand>
</feature>
<keyword evidence="2" id="KW-0479">Metal-binding</keyword>
<keyword evidence="2" id="KW-0648">Protein biosynthesis</keyword>
<evidence type="ECO:0000313" key="5">
    <source>
        <dbReference type="Proteomes" id="UP001219901"/>
    </source>
</evidence>
<comment type="cofactor">
    <cofactor evidence="2">
        <name>Fe(2+)</name>
        <dbReference type="ChEBI" id="CHEBI:29033"/>
    </cofactor>
    <text evidence="2">Binds 1 Fe(2+) ion.</text>
</comment>
<feature type="binding site" evidence="2">
    <location>
        <position position="136"/>
    </location>
    <ligand>
        <name>Fe cation</name>
        <dbReference type="ChEBI" id="CHEBI:24875"/>
    </ligand>
</feature>
<dbReference type="GO" id="GO:0046872">
    <property type="term" value="F:metal ion binding"/>
    <property type="evidence" value="ECO:0007669"/>
    <property type="project" value="UniProtKB-KW"/>
</dbReference>
<dbReference type="PANTHER" id="PTHR10458">
    <property type="entry name" value="PEPTIDE DEFORMYLASE"/>
    <property type="match status" value="1"/>
</dbReference>
<dbReference type="Gene3D" id="3.90.45.10">
    <property type="entry name" value="Peptide deformylase"/>
    <property type="match status" value="1"/>
</dbReference>
<feature type="binding site" evidence="2">
    <location>
        <position position="90"/>
    </location>
    <ligand>
        <name>Fe cation</name>
        <dbReference type="ChEBI" id="CHEBI:24875"/>
    </ligand>
</feature>
<dbReference type="HAMAP" id="MF_00163">
    <property type="entry name" value="Pep_deformylase"/>
    <property type="match status" value="1"/>
</dbReference>
<keyword evidence="5" id="KW-1185">Reference proteome</keyword>
<sequence>MPLRRIRVFPDPILRKKCRVVKRVDDKVKELASDMVETMDAAGGVGLAANQVGALKRVVTLHLPGDEDAIVLINPEIRDTEGEREVLEGCLSFPGYEGMVKRSITVKARWLDENGSKMKVTTEDLFAQALEHEVDHLNGILYVDHLLAHEKLAAAGTHIEEGEPHMHDVEVEVHADHSDDDAEPEESDIEVVHTTIKFSDLYSESSVDQMQYDLRQAGYLIDSPKPTDHTHDHVESDDPHLDGGVILDSDHTH</sequence>
<dbReference type="PRINTS" id="PR01576">
    <property type="entry name" value="PDEFORMYLASE"/>
</dbReference>
<dbReference type="EMBL" id="CP046147">
    <property type="protein sequence ID" value="WFG39726.1"/>
    <property type="molecule type" value="Genomic_DNA"/>
</dbReference>
<name>A0AAJ6CRY5_9CHLR</name>
<feature type="active site" evidence="2">
    <location>
        <position position="133"/>
    </location>
</feature>
<dbReference type="Proteomes" id="UP001219901">
    <property type="component" value="Chromosome"/>
</dbReference>
<dbReference type="CDD" id="cd00487">
    <property type="entry name" value="Pep_deformylase"/>
    <property type="match status" value="1"/>
</dbReference>
<keyword evidence="2 4" id="KW-0378">Hydrolase</keyword>
<comment type="catalytic activity">
    <reaction evidence="2">
        <text>N-terminal N-formyl-L-methionyl-[peptide] + H2O = N-terminal L-methionyl-[peptide] + formate</text>
        <dbReference type="Rhea" id="RHEA:24420"/>
        <dbReference type="Rhea" id="RHEA-COMP:10639"/>
        <dbReference type="Rhea" id="RHEA-COMP:10640"/>
        <dbReference type="ChEBI" id="CHEBI:15377"/>
        <dbReference type="ChEBI" id="CHEBI:15740"/>
        <dbReference type="ChEBI" id="CHEBI:49298"/>
        <dbReference type="ChEBI" id="CHEBI:64731"/>
        <dbReference type="EC" id="3.5.1.88"/>
    </reaction>
</comment>
<dbReference type="EC" id="3.5.1.88" evidence="2"/>
<gene>
    <name evidence="2 4" type="primary">def</name>
    <name evidence="4" type="ORF">GKO48_08875</name>
</gene>
<comment type="similarity">
    <text evidence="1 2">Belongs to the polypeptide deformylase family.</text>
</comment>
<reference evidence="5" key="2">
    <citation type="submission" date="2023-06" db="EMBL/GenBank/DDBJ databases">
        <title>Pangenomics reveal diversification of enzyme families and niche specialization in globally abundant SAR202 bacteria.</title>
        <authorList>
            <person name="Saw J.H.W."/>
        </authorList>
    </citation>
    <scope>NUCLEOTIDE SEQUENCE [LARGE SCALE GENOMIC DNA]</scope>
    <source>
        <strain evidence="5">JH1073</strain>
    </source>
</reference>
<reference evidence="4 5" key="1">
    <citation type="submission" date="2019-11" db="EMBL/GenBank/DDBJ databases">
        <authorList>
            <person name="Cho J.-C."/>
        </authorList>
    </citation>
    <scope>NUCLEOTIDE SEQUENCE [LARGE SCALE GENOMIC DNA]</scope>
    <source>
        <strain evidence="4 5">JH1073</strain>
    </source>
</reference>
<dbReference type="Pfam" id="PF01327">
    <property type="entry name" value="Pep_deformylase"/>
    <property type="match status" value="1"/>
</dbReference>
<organism evidence="4 5">
    <name type="scientific">Candidatus Lucifugimonas marina</name>
    <dbReference type="NCBI Taxonomy" id="3038979"/>
    <lineage>
        <taxon>Bacteria</taxon>
        <taxon>Bacillati</taxon>
        <taxon>Chloroflexota</taxon>
        <taxon>Dehalococcoidia</taxon>
        <taxon>SAR202 cluster</taxon>
        <taxon>Candidatus Lucifugimonadales</taxon>
        <taxon>Candidatus Lucifugimonadaceae</taxon>
        <taxon>Candidatus Lucifugimonas</taxon>
    </lineage>
</organism>
<dbReference type="NCBIfam" id="TIGR00079">
    <property type="entry name" value="pept_deformyl"/>
    <property type="match status" value="1"/>
</dbReference>
<dbReference type="AlphaFoldDB" id="A0AAJ6CRY5"/>
<evidence type="ECO:0000313" key="4">
    <source>
        <dbReference type="EMBL" id="WFG39726.1"/>
    </source>
</evidence>
<feature type="region of interest" description="Disordered" evidence="3">
    <location>
        <begin position="220"/>
        <end position="253"/>
    </location>
</feature>
<accession>A0AAJ6CRY5</accession>
<dbReference type="GO" id="GO:0006412">
    <property type="term" value="P:translation"/>
    <property type="evidence" value="ECO:0007669"/>
    <property type="project" value="UniProtKB-UniRule"/>
</dbReference>
<dbReference type="GO" id="GO:0042586">
    <property type="term" value="F:peptide deformylase activity"/>
    <property type="evidence" value="ECO:0007669"/>
    <property type="project" value="UniProtKB-UniRule"/>
</dbReference>
<proteinExistence type="inferred from homology"/>
<feature type="compositionally biased region" description="Basic and acidic residues" evidence="3">
    <location>
        <begin position="225"/>
        <end position="241"/>
    </location>
</feature>
<evidence type="ECO:0000256" key="3">
    <source>
        <dbReference type="SAM" id="MobiDB-lite"/>
    </source>
</evidence>
<evidence type="ECO:0000256" key="2">
    <source>
        <dbReference type="HAMAP-Rule" id="MF_00163"/>
    </source>
</evidence>
<dbReference type="NCBIfam" id="NF001159">
    <property type="entry name" value="PRK00150.1-3"/>
    <property type="match status" value="1"/>
</dbReference>